<dbReference type="Proteomes" id="UP000199288">
    <property type="component" value="Unassembled WGS sequence"/>
</dbReference>
<dbReference type="AlphaFoldDB" id="A0A1H4D4Z7"/>
<feature type="compositionally biased region" description="Pro residues" evidence="1">
    <location>
        <begin position="25"/>
        <end position="37"/>
    </location>
</feature>
<feature type="compositionally biased region" description="Low complexity" evidence="1">
    <location>
        <begin position="38"/>
        <end position="62"/>
    </location>
</feature>
<dbReference type="EMBL" id="FNQV01000015">
    <property type="protein sequence ID" value="SEA67509.1"/>
    <property type="molecule type" value="Genomic_DNA"/>
</dbReference>
<keyword evidence="2" id="KW-0732">Signal</keyword>
<sequence length="234" mass="24456">MTKRFTSVALAAFLLATPLVACGPSDPPTTLPAPSPSPTTHSTPAASPTASAPSPTASASPSPTQPEGGDGLIVGAKISEDDLLAATGFAEPPTQPDLRERGDAAGSAAGQYYYQLWEYAIHRGEPGVLDGDIFVSCRDCQALQDYARSQQDEAVIQIRENVAVDVTGISENPQNPALADVDLFKSGGRLITYDRQSQTIVAVVPNFMNVTTSVIGYSTELGWIPVVLALAPES</sequence>
<proteinExistence type="predicted"/>
<gene>
    <name evidence="3" type="ORF">SAMN02910418_02135</name>
</gene>
<evidence type="ECO:0000313" key="3">
    <source>
        <dbReference type="EMBL" id="SEA67509.1"/>
    </source>
</evidence>
<feature type="signal peptide" evidence="2">
    <location>
        <begin position="1"/>
        <end position="21"/>
    </location>
</feature>
<dbReference type="RefSeq" id="WP_092565729.1">
    <property type="nucleotide sequence ID" value="NZ_FNQV01000015.1"/>
</dbReference>
<evidence type="ECO:0008006" key="5">
    <source>
        <dbReference type="Google" id="ProtNLM"/>
    </source>
</evidence>
<protein>
    <recommendedName>
        <fullName evidence="5">Lipoprotein</fullName>
    </recommendedName>
</protein>
<organism evidence="3 4">
    <name type="scientific">Bowdeniella nasicola</name>
    <dbReference type="NCBI Taxonomy" id="208480"/>
    <lineage>
        <taxon>Bacteria</taxon>
        <taxon>Bacillati</taxon>
        <taxon>Actinomycetota</taxon>
        <taxon>Actinomycetes</taxon>
        <taxon>Actinomycetales</taxon>
        <taxon>Actinomycetaceae</taxon>
        <taxon>Bowdeniella</taxon>
    </lineage>
</organism>
<accession>A0A1H4D4Z7</accession>
<evidence type="ECO:0000313" key="4">
    <source>
        <dbReference type="Proteomes" id="UP000199288"/>
    </source>
</evidence>
<keyword evidence="4" id="KW-1185">Reference proteome</keyword>
<reference evidence="4" key="1">
    <citation type="submission" date="2016-10" db="EMBL/GenBank/DDBJ databases">
        <authorList>
            <person name="Varghese N."/>
            <person name="Submissions S."/>
        </authorList>
    </citation>
    <scope>NUCLEOTIDE SEQUENCE [LARGE SCALE GENOMIC DNA]</scope>
    <source>
        <strain evidence="4">KPR-1</strain>
    </source>
</reference>
<evidence type="ECO:0000256" key="2">
    <source>
        <dbReference type="SAM" id="SignalP"/>
    </source>
</evidence>
<feature type="chain" id="PRO_5011616138" description="Lipoprotein" evidence="2">
    <location>
        <begin position="22"/>
        <end position="234"/>
    </location>
</feature>
<feature type="region of interest" description="Disordered" evidence="1">
    <location>
        <begin position="25"/>
        <end position="73"/>
    </location>
</feature>
<evidence type="ECO:0000256" key="1">
    <source>
        <dbReference type="SAM" id="MobiDB-lite"/>
    </source>
</evidence>
<name>A0A1H4D4Z7_9ACTO</name>